<proteinExistence type="predicted"/>
<accession>A0A7W3MV55</accession>
<name>A0A7W3MV55_9ACTN</name>
<protein>
    <submittedName>
        <fullName evidence="2">Uncharacterized protein</fullName>
    </submittedName>
</protein>
<reference evidence="2 3" key="1">
    <citation type="submission" date="2020-08" db="EMBL/GenBank/DDBJ databases">
        <title>Sequencing the genomes of 1000 actinobacteria strains.</title>
        <authorList>
            <person name="Klenk H.-P."/>
        </authorList>
    </citation>
    <scope>NUCLEOTIDE SEQUENCE [LARGE SCALE GENOMIC DNA]</scope>
    <source>
        <strain evidence="2 3">DSM 45823</strain>
    </source>
</reference>
<dbReference type="EMBL" id="JACJII010000001">
    <property type="protein sequence ID" value="MBA9002469.1"/>
    <property type="molecule type" value="Genomic_DNA"/>
</dbReference>
<dbReference type="Proteomes" id="UP000539313">
    <property type="component" value="Unassembled WGS sequence"/>
</dbReference>
<comment type="caution">
    <text evidence="2">The sequence shown here is derived from an EMBL/GenBank/DDBJ whole genome shotgun (WGS) entry which is preliminary data.</text>
</comment>
<evidence type="ECO:0000313" key="2">
    <source>
        <dbReference type="EMBL" id="MBA9002469.1"/>
    </source>
</evidence>
<evidence type="ECO:0000256" key="1">
    <source>
        <dbReference type="SAM" id="MobiDB-lite"/>
    </source>
</evidence>
<dbReference type="RefSeq" id="WP_182704486.1">
    <property type="nucleotide sequence ID" value="NZ_JACJII010000001.1"/>
</dbReference>
<sequence length="64" mass="6983">MEWERSASVVRSFEAAVAALRYQHRPKNADRAITDGLDALVQAQRTQKGDDDEDGATGKLVPVA</sequence>
<evidence type="ECO:0000313" key="3">
    <source>
        <dbReference type="Proteomes" id="UP000539313"/>
    </source>
</evidence>
<dbReference type="AlphaFoldDB" id="A0A7W3MV55"/>
<gene>
    <name evidence="2" type="ORF">HNR21_001351</name>
</gene>
<keyword evidence="3" id="KW-1185">Reference proteome</keyword>
<organism evidence="2 3">
    <name type="scientific">Thermomonospora cellulosilytica</name>
    <dbReference type="NCBI Taxonomy" id="1411118"/>
    <lineage>
        <taxon>Bacteria</taxon>
        <taxon>Bacillati</taxon>
        <taxon>Actinomycetota</taxon>
        <taxon>Actinomycetes</taxon>
        <taxon>Streptosporangiales</taxon>
        <taxon>Thermomonosporaceae</taxon>
        <taxon>Thermomonospora</taxon>
    </lineage>
</organism>
<feature type="region of interest" description="Disordered" evidence="1">
    <location>
        <begin position="44"/>
        <end position="64"/>
    </location>
</feature>